<dbReference type="SUPFAM" id="SSF56935">
    <property type="entry name" value="Porins"/>
    <property type="match status" value="1"/>
</dbReference>
<organism evidence="2 3">
    <name type="scientific">Eiseniibacteriota bacterium</name>
    <dbReference type="NCBI Taxonomy" id="2212470"/>
    <lineage>
        <taxon>Bacteria</taxon>
        <taxon>Candidatus Eiseniibacteriota</taxon>
    </lineage>
</organism>
<feature type="chain" id="PRO_5021757168" description="Porin" evidence="1">
    <location>
        <begin position="25"/>
        <end position="367"/>
    </location>
</feature>
<feature type="signal peptide" evidence="1">
    <location>
        <begin position="1"/>
        <end position="24"/>
    </location>
</feature>
<sequence length="367" mass="40735">MKLRKWWLAGAVVVVLGSNGLAFAQQVPATEPDFPRGRISGYLFGDLYYNVTGDPVHTYSGSGADLGKANIDGAPGLIGKDLNGMQIRRIYFQADNDLSIKFSTRFRLEADSKALTSDGKIGVYVKAAYLQAKNVYPGGTFFVGMIPTPIFETAEDLWGYRSLEKTIADFRGLASSADLGAEFKGSIDPGKKIQYAAMIGDGTGQKPETNRYKRVYLALPTRPNDMFLLEPYVDYEAGPNNEEHTTYKGLVGVDHRRGTLGVEVVDRINHVGGVTTEPFGISAYARGHVHPKLGWVARYDRWQPNTRAANRIDTDMYIAGLDWEPFKDVHFIPNVESAQYRARGTALAPSHHDLQARLTVYYRWSKP</sequence>
<evidence type="ECO:0000313" key="3">
    <source>
        <dbReference type="Proteomes" id="UP000317691"/>
    </source>
</evidence>
<protein>
    <recommendedName>
        <fullName evidence="4">Porin</fullName>
    </recommendedName>
</protein>
<gene>
    <name evidence="2" type="ORF">E6K79_10560</name>
</gene>
<name>A0A538THI5_UNCEI</name>
<evidence type="ECO:0000256" key="1">
    <source>
        <dbReference type="SAM" id="SignalP"/>
    </source>
</evidence>
<dbReference type="InterPro" id="IPR023614">
    <property type="entry name" value="Porin_dom_sf"/>
</dbReference>
<dbReference type="EMBL" id="VBOZ01000033">
    <property type="protein sequence ID" value="TMQ63084.1"/>
    <property type="molecule type" value="Genomic_DNA"/>
</dbReference>
<accession>A0A538THI5</accession>
<evidence type="ECO:0008006" key="4">
    <source>
        <dbReference type="Google" id="ProtNLM"/>
    </source>
</evidence>
<comment type="caution">
    <text evidence="2">The sequence shown here is derived from an EMBL/GenBank/DDBJ whole genome shotgun (WGS) entry which is preliminary data.</text>
</comment>
<keyword evidence="1" id="KW-0732">Signal</keyword>
<evidence type="ECO:0000313" key="2">
    <source>
        <dbReference type="EMBL" id="TMQ63084.1"/>
    </source>
</evidence>
<reference evidence="2 3" key="1">
    <citation type="journal article" date="2019" name="Nat. Microbiol.">
        <title>Mediterranean grassland soil C-N compound turnover is dependent on rainfall and depth, and is mediated by genomically divergent microorganisms.</title>
        <authorList>
            <person name="Diamond S."/>
            <person name="Andeer P.F."/>
            <person name="Li Z."/>
            <person name="Crits-Christoph A."/>
            <person name="Burstein D."/>
            <person name="Anantharaman K."/>
            <person name="Lane K.R."/>
            <person name="Thomas B.C."/>
            <person name="Pan C."/>
            <person name="Northen T.R."/>
            <person name="Banfield J.F."/>
        </authorList>
    </citation>
    <scope>NUCLEOTIDE SEQUENCE [LARGE SCALE GENOMIC DNA]</scope>
    <source>
        <strain evidence="2">WS_9</strain>
    </source>
</reference>
<dbReference type="Gene3D" id="2.40.160.10">
    <property type="entry name" value="Porin"/>
    <property type="match status" value="1"/>
</dbReference>
<dbReference type="Proteomes" id="UP000317691">
    <property type="component" value="Unassembled WGS sequence"/>
</dbReference>
<dbReference type="AlphaFoldDB" id="A0A538THI5"/>
<proteinExistence type="predicted"/>